<dbReference type="GO" id="GO:0005886">
    <property type="term" value="C:plasma membrane"/>
    <property type="evidence" value="ECO:0007669"/>
    <property type="project" value="UniProtKB-SubCell"/>
</dbReference>
<dbReference type="Pfam" id="PF00001">
    <property type="entry name" value="7tm_1"/>
    <property type="match status" value="1"/>
</dbReference>
<feature type="transmembrane region" description="Helical" evidence="9">
    <location>
        <begin position="44"/>
        <end position="70"/>
    </location>
</feature>
<feature type="transmembrane region" description="Helical" evidence="9">
    <location>
        <begin position="251"/>
        <end position="268"/>
    </location>
</feature>
<dbReference type="InterPro" id="IPR017452">
    <property type="entry name" value="GPCR_Rhodpsn_7TM"/>
</dbReference>
<dbReference type="CDD" id="cd00637">
    <property type="entry name" value="7tm_classA_rhodopsin-like"/>
    <property type="match status" value="1"/>
</dbReference>
<evidence type="ECO:0000256" key="9">
    <source>
        <dbReference type="SAM" id="Phobius"/>
    </source>
</evidence>
<dbReference type="Proteomes" id="UP001176961">
    <property type="component" value="Unassembled WGS sequence"/>
</dbReference>
<evidence type="ECO:0000313" key="11">
    <source>
        <dbReference type="EMBL" id="CAJ0606858.1"/>
    </source>
</evidence>
<dbReference type="SUPFAM" id="SSF81321">
    <property type="entry name" value="Family A G protein-coupled receptor-like"/>
    <property type="match status" value="1"/>
</dbReference>
<dbReference type="PANTHER" id="PTHR24249:SF418">
    <property type="entry name" value="G-PROTEIN COUPLED RECEPTORS FAMILY 1 PROFILE DOMAIN-CONTAINING PROTEIN"/>
    <property type="match status" value="1"/>
</dbReference>
<evidence type="ECO:0000256" key="2">
    <source>
        <dbReference type="ARBA" id="ARBA00022475"/>
    </source>
</evidence>
<keyword evidence="4 9" id="KW-1133">Transmembrane helix</keyword>
<dbReference type="EMBL" id="CATQJL010000316">
    <property type="protein sequence ID" value="CAJ0606858.1"/>
    <property type="molecule type" value="Genomic_DNA"/>
</dbReference>
<dbReference type="AlphaFoldDB" id="A0AA36MEA5"/>
<feature type="transmembrane region" description="Helical" evidence="9">
    <location>
        <begin position="170"/>
        <end position="195"/>
    </location>
</feature>
<dbReference type="GO" id="GO:0004930">
    <property type="term" value="F:G protein-coupled receptor activity"/>
    <property type="evidence" value="ECO:0007669"/>
    <property type="project" value="UniProtKB-KW"/>
</dbReference>
<keyword evidence="2" id="KW-1003">Cell membrane</keyword>
<comment type="subcellular location">
    <subcellularLocation>
        <location evidence="1">Cell membrane</location>
        <topology evidence="1">Multi-pass membrane protein</topology>
    </subcellularLocation>
</comment>
<organism evidence="11 12">
    <name type="scientific">Cylicocyclus nassatus</name>
    <name type="common">Nematode worm</name>
    <dbReference type="NCBI Taxonomy" id="53992"/>
    <lineage>
        <taxon>Eukaryota</taxon>
        <taxon>Metazoa</taxon>
        <taxon>Ecdysozoa</taxon>
        <taxon>Nematoda</taxon>
        <taxon>Chromadorea</taxon>
        <taxon>Rhabditida</taxon>
        <taxon>Rhabditina</taxon>
        <taxon>Rhabditomorpha</taxon>
        <taxon>Strongyloidea</taxon>
        <taxon>Strongylidae</taxon>
        <taxon>Cylicocyclus</taxon>
    </lineage>
</organism>
<evidence type="ECO:0000256" key="5">
    <source>
        <dbReference type="ARBA" id="ARBA00023040"/>
    </source>
</evidence>
<dbReference type="PROSITE" id="PS50262">
    <property type="entry name" value="G_PROTEIN_RECEP_F1_2"/>
    <property type="match status" value="1"/>
</dbReference>
<evidence type="ECO:0000259" key="10">
    <source>
        <dbReference type="PROSITE" id="PS50262"/>
    </source>
</evidence>
<dbReference type="PRINTS" id="PR00237">
    <property type="entry name" value="GPCRRHODOPSN"/>
</dbReference>
<evidence type="ECO:0000256" key="8">
    <source>
        <dbReference type="ARBA" id="ARBA00023224"/>
    </source>
</evidence>
<dbReference type="Gene3D" id="1.20.1070.10">
    <property type="entry name" value="Rhodopsin 7-helix transmembrane proteins"/>
    <property type="match status" value="1"/>
</dbReference>
<reference evidence="11" key="1">
    <citation type="submission" date="2023-07" db="EMBL/GenBank/DDBJ databases">
        <authorList>
            <consortium name="CYATHOMIX"/>
        </authorList>
    </citation>
    <scope>NUCLEOTIDE SEQUENCE</scope>
    <source>
        <strain evidence="11">N/A</strain>
    </source>
</reference>
<feature type="transmembrane region" description="Helical" evidence="9">
    <location>
        <begin position="124"/>
        <end position="150"/>
    </location>
</feature>
<evidence type="ECO:0000256" key="7">
    <source>
        <dbReference type="ARBA" id="ARBA00023170"/>
    </source>
</evidence>
<feature type="transmembrane region" description="Helical" evidence="9">
    <location>
        <begin position="6"/>
        <end position="32"/>
    </location>
</feature>
<feature type="domain" description="G-protein coupled receptors family 1 profile" evidence="10">
    <location>
        <begin position="17"/>
        <end position="277"/>
    </location>
</feature>
<evidence type="ECO:0000256" key="4">
    <source>
        <dbReference type="ARBA" id="ARBA00022989"/>
    </source>
</evidence>
<proteinExistence type="predicted"/>
<evidence type="ECO:0000256" key="6">
    <source>
        <dbReference type="ARBA" id="ARBA00023136"/>
    </source>
</evidence>
<dbReference type="PANTHER" id="PTHR24249">
    <property type="entry name" value="HISTAMINE RECEPTOR-RELATED G-PROTEIN COUPLED RECEPTOR"/>
    <property type="match status" value="1"/>
</dbReference>
<dbReference type="InterPro" id="IPR000276">
    <property type="entry name" value="GPCR_Rhodpsn"/>
</dbReference>
<keyword evidence="12" id="KW-1185">Reference proteome</keyword>
<feature type="transmembrane region" description="Helical" evidence="9">
    <location>
        <begin position="216"/>
        <end position="239"/>
    </location>
</feature>
<keyword evidence="7" id="KW-0675">Receptor</keyword>
<evidence type="ECO:0000256" key="3">
    <source>
        <dbReference type="ARBA" id="ARBA00022692"/>
    </source>
</evidence>
<feature type="transmembrane region" description="Helical" evidence="9">
    <location>
        <begin position="90"/>
        <end position="112"/>
    </location>
</feature>
<accession>A0AA36MEA5</accession>
<comment type="caution">
    <text evidence="11">The sequence shown here is derived from an EMBL/GenBank/DDBJ whole genome shotgun (WGS) entry which is preliminary data.</text>
</comment>
<sequence>MSDVKAFLYEICIPLIGILCVLAAVLNTAVFLSRFHVKSRSATLELTYSLALSDTWTSLVIAISLIWNSYKPVVLQIHHSTYCFPLTLEAFRTGGLLTGILHLTALAFAHYLQIRRPFDHQKLLSLRTVQVIVFLIWALPPLSLIIYSSSWPGQGYRNDACIGIAFYENFYFRALISLIIIVLMITTSILYWKMLSKLTEVRSKTTAATSVRGRRTVVTAALIFGTFLVGWMPASILFLLTADGMPLFRKSGLLVNVLSIVVLINIMIKSMTNPIIYATRIPEIRHFVLHRLLWKILVTISSDGKLSQPKCKKIAHSPGGEIARERIKLQD</sequence>
<name>A0AA36MEA5_CYLNA</name>
<keyword evidence="6 9" id="KW-0472">Membrane</keyword>
<evidence type="ECO:0000256" key="1">
    <source>
        <dbReference type="ARBA" id="ARBA00004651"/>
    </source>
</evidence>
<keyword evidence="3 9" id="KW-0812">Transmembrane</keyword>
<gene>
    <name evidence="11" type="ORF">CYNAS_LOCUS18841</name>
</gene>
<evidence type="ECO:0000313" key="12">
    <source>
        <dbReference type="Proteomes" id="UP001176961"/>
    </source>
</evidence>
<protein>
    <recommendedName>
        <fullName evidence="10">G-protein coupled receptors family 1 profile domain-containing protein</fullName>
    </recommendedName>
</protein>
<keyword evidence="5" id="KW-0297">G-protein coupled receptor</keyword>
<dbReference type="InterPro" id="IPR050569">
    <property type="entry name" value="TAAR"/>
</dbReference>
<keyword evidence="8" id="KW-0807">Transducer</keyword>